<dbReference type="InterPro" id="IPR010065">
    <property type="entry name" value="AA_ABC_transptr_permease_3TM"/>
</dbReference>
<dbReference type="EMBL" id="CP074694">
    <property type="protein sequence ID" value="QVL34899.1"/>
    <property type="molecule type" value="Genomic_DNA"/>
</dbReference>
<evidence type="ECO:0000259" key="11">
    <source>
        <dbReference type="PROSITE" id="PS50928"/>
    </source>
</evidence>
<gene>
    <name evidence="12" type="ORF">KIH39_11045</name>
</gene>
<dbReference type="Gene3D" id="3.40.190.10">
    <property type="entry name" value="Periplasmic binding protein-like II"/>
    <property type="match status" value="2"/>
</dbReference>
<evidence type="ECO:0000256" key="7">
    <source>
        <dbReference type="ARBA" id="ARBA00022970"/>
    </source>
</evidence>
<dbReference type="CDD" id="cd06261">
    <property type="entry name" value="TM_PBP2"/>
    <property type="match status" value="1"/>
</dbReference>
<evidence type="ECO:0000256" key="2">
    <source>
        <dbReference type="ARBA" id="ARBA00004429"/>
    </source>
</evidence>
<feature type="transmembrane region" description="Helical" evidence="10">
    <location>
        <begin position="469"/>
        <end position="491"/>
    </location>
</feature>
<evidence type="ECO:0000256" key="3">
    <source>
        <dbReference type="ARBA" id="ARBA00010072"/>
    </source>
</evidence>
<dbReference type="GO" id="GO:0006865">
    <property type="term" value="P:amino acid transport"/>
    <property type="evidence" value="ECO:0007669"/>
    <property type="project" value="UniProtKB-KW"/>
</dbReference>
<dbReference type="PANTHER" id="PTHR30614:SF20">
    <property type="entry name" value="GLUTAMINE TRANSPORT SYSTEM PERMEASE PROTEIN GLNP"/>
    <property type="match status" value="1"/>
</dbReference>
<dbReference type="SUPFAM" id="SSF53850">
    <property type="entry name" value="Periplasmic binding protein-like II"/>
    <property type="match status" value="1"/>
</dbReference>
<dbReference type="GO" id="GO:0043190">
    <property type="term" value="C:ATP-binding cassette (ABC) transporter complex"/>
    <property type="evidence" value="ECO:0007669"/>
    <property type="project" value="InterPro"/>
</dbReference>
<proteinExistence type="inferred from homology"/>
<dbReference type="SUPFAM" id="SSF161098">
    <property type="entry name" value="MetI-like"/>
    <property type="match status" value="1"/>
</dbReference>
<dbReference type="KEGG" id="tsph:KIH39_11045"/>
<name>A0A8E6BBM1_9BACT</name>
<dbReference type="PROSITE" id="PS50928">
    <property type="entry name" value="ABC_TM1"/>
    <property type="match status" value="1"/>
</dbReference>
<comment type="similarity">
    <text evidence="3">Belongs to the binding-protein-dependent transport system permease family. HisMQ subfamily.</text>
</comment>
<organism evidence="12 13">
    <name type="scientific">Telmatocola sphagniphila</name>
    <dbReference type="NCBI Taxonomy" id="1123043"/>
    <lineage>
        <taxon>Bacteria</taxon>
        <taxon>Pseudomonadati</taxon>
        <taxon>Planctomycetota</taxon>
        <taxon>Planctomycetia</taxon>
        <taxon>Gemmatales</taxon>
        <taxon>Gemmataceae</taxon>
    </lineage>
</organism>
<evidence type="ECO:0000256" key="1">
    <source>
        <dbReference type="ARBA" id="ARBA00003159"/>
    </source>
</evidence>
<dbReference type="InterPro" id="IPR043429">
    <property type="entry name" value="ArtM/GltK/GlnP/TcyL/YhdX-like"/>
</dbReference>
<feature type="domain" description="ABC transmembrane type-1" evidence="11">
    <location>
        <begin position="293"/>
        <end position="492"/>
    </location>
</feature>
<dbReference type="Pfam" id="PF00528">
    <property type="entry name" value="BPD_transp_1"/>
    <property type="match status" value="1"/>
</dbReference>
<evidence type="ECO:0000313" key="12">
    <source>
        <dbReference type="EMBL" id="QVL34899.1"/>
    </source>
</evidence>
<dbReference type="Proteomes" id="UP000676194">
    <property type="component" value="Chromosome"/>
</dbReference>
<evidence type="ECO:0000256" key="4">
    <source>
        <dbReference type="ARBA" id="ARBA00022448"/>
    </source>
</evidence>
<comment type="function">
    <text evidence="1">Part of the binding-protein-dependent transport system for glutamine; probably responsible for the translocation of the substrate across the membrane.</text>
</comment>
<keyword evidence="4 10" id="KW-0813">Transport</keyword>
<dbReference type="PANTHER" id="PTHR30614">
    <property type="entry name" value="MEMBRANE COMPONENT OF AMINO ACID ABC TRANSPORTER"/>
    <property type="match status" value="1"/>
</dbReference>
<keyword evidence="6 10" id="KW-0812">Transmembrane</keyword>
<keyword evidence="9 10" id="KW-0472">Membrane</keyword>
<evidence type="ECO:0000313" key="13">
    <source>
        <dbReference type="Proteomes" id="UP000676194"/>
    </source>
</evidence>
<dbReference type="Pfam" id="PF00497">
    <property type="entry name" value="SBP_bac_3"/>
    <property type="match status" value="1"/>
</dbReference>
<dbReference type="AlphaFoldDB" id="A0A8E6BBM1"/>
<keyword evidence="13" id="KW-1185">Reference proteome</keyword>
<dbReference type="InterPro" id="IPR035906">
    <property type="entry name" value="MetI-like_sf"/>
</dbReference>
<evidence type="ECO:0000256" key="9">
    <source>
        <dbReference type="ARBA" id="ARBA00023136"/>
    </source>
</evidence>
<reference evidence="12" key="1">
    <citation type="submission" date="2021-05" db="EMBL/GenBank/DDBJ databases">
        <title>Complete genome sequence of the cellulolytic planctomycete Telmatocola sphagniphila SP2T and characterization of the first cellulase from planctomycetes.</title>
        <authorList>
            <person name="Rakitin A.L."/>
            <person name="Beletsky A.V."/>
            <person name="Naumoff D.G."/>
            <person name="Kulichevskaya I.S."/>
            <person name="Mardanov A.V."/>
            <person name="Ravin N.V."/>
            <person name="Dedysh S.N."/>
        </authorList>
    </citation>
    <scope>NUCLEOTIDE SEQUENCE</scope>
    <source>
        <strain evidence="12">SP2T</strain>
    </source>
</reference>
<keyword evidence="8 10" id="KW-1133">Transmembrane helix</keyword>
<feature type="transmembrane region" description="Helical" evidence="10">
    <location>
        <begin position="364"/>
        <end position="384"/>
    </location>
</feature>
<keyword evidence="7" id="KW-0029">Amino-acid transport</keyword>
<protein>
    <submittedName>
        <fullName evidence="12">ABC transporter permease subunit</fullName>
    </submittedName>
</protein>
<dbReference type="Gene3D" id="1.10.3720.10">
    <property type="entry name" value="MetI-like"/>
    <property type="match status" value="1"/>
</dbReference>
<dbReference type="NCBIfam" id="TIGR01726">
    <property type="entry name" value="HEQRo_perm_3TM"/>
    <property type="match status" value="1"/>
</dbReference>
<comment type="subcellular location">
    <subcellularLocation>
        <location evidence="2">Cell inner membrane</location>
        <topology evidence="2">Multi-pass membrane protein</topology>
    </subcellularLocation>
    <subcellularLocation>
        <location evidence="10">Cell membrane</location>
        <topology evidence="10">Multi-pass membrane protein</topology>
    </subcellularLocation>
</comment>
<keyword evidence="5" id="KW-1003">Cell membrane</keyword>
<evidence type="ECO:0000256" key="10">
    <source>
        <dbReference type="RuleBase" id="RU363032"/>
    </source>
</evidence>
<dbReference type="InterPro" id="IPR000515">
    <property type="entry name" value="MetI-like"/>
</dbReference>
<feature type="transmembrane region" description="Helical" evidence="10">
    <location>
        <begin position="289"/>
        <end position="317"/>
    </location>
</feature>
<accession>A0A8E6BBM1</accession>
<evidence type="ECO:0000256" key="5">
    <source>
        <dbReference type="ARBA" id="ARBA00022475"/>
    </source>
</evidence>
<dbReference type="GO" id="GO:0022857">
    <property type="term" value="F:transmembrane transporter activity"/>
    <property type="evidence" value="ECO:0007669"/>
    <property type="project" value="InterPro"/>
</dbReference>
<dbReference type="SMART" id="SM00062">
    <property type="entry name" value="PBPb"/>
    <property type="match status" value="1"/>
</dbReference>
<dbReference type="CDD" id="cd13530">
    <property type="entry name" value="PBP2_peptides_like"/>
    <property type="match status" value="1"/>
</dbReference>
<evidence type="ECO:0000256" key="6">
    <source>
        <dbReference type="ARBA" id="ARBA00022692"/>
    </source>
</evidence>
<evidence type="ECO:0000256" key="8">
    <source>
        <dbReference type="ARBA" id="ARBA00022989"/>
    </source>
</evidence>
<sequence>MLAGLLVPAAIVQGQQKKLFRWGGDKAGGAPFIFDAVENGVEKQLGFESELAEYFAGQLEREAKFVQADWDTLPQVLNRGGDASEIDVAMNGIEFSKDRAAQGTVPYFIYTLRLIVRTDSKIANWDDLKPAENGRKLRVGVLRDTFAHKYLTDHFEDLIEIVPTREVVEAFQLMEQSDGSRMDACVQDSPCANYYIAGGRYPKLKIVAEPRAKNYYIILTRENDVELREKLNQAIKAASDSGLLERIYRKYNLWDEDQAKLVQTLRSPWPPEESEAISKRTLGSLQSKILSALWMTVALSFLAMPIAIALGILIAIGRVYGSWILRFPLAVYVEVIRGTPLLLQIFVIYYVLPDLAKATESKILMELAAFPAFFVGVIGLAINYSAYESEIYRAGIQSIPRGQMEAALSLGLRRGQAIRHVILPQAIRLVIPPVTNDFINMFKDTSVCSMIMITELTGLYYQNKSDQVLAYQLAIVIAILYMALSYPLSLVARGLENRLRKAMA</sequence>
<feature type="transmembrane region" description="Helical" evidence="10">
    <location>
        <begin position="329"/>
        <end position="352"/>
    </location>
</feature>
<dbReference type="InterPro" id="IPR001638">
    <property type="entry name" value="Solute-binding_3/MltF_N"/>
</dbReference>